<dbReference type="SUPFAM" id="SSF55961">
    <property type="entry name" value="Bet v1-like"/>
    <property type="match status" value="1"/>
</dbReference>
<dbReference type="RefSeq" id="WP_033390406.1">
    <property type="nucleotide sequence ID" value="NZ_FWXV01000017.1"/>
</dbReference>
<protein>
    <submittedName>
        <fullName evidence="2">Carbon monoxide dehydrogenase subunit G</fullName>
    </submittedName>
</protein>
<dbReference type="InterPro" id="IPR010419">
    <property type="entry name" value="CO_DH_gsu"/>
</dbReference>
<evidence type="ECO:0000313" key="2">
    <source>
        <dbReference type="EMBL" id="SMD26777.1"/>
    </source>
</evidence>
<feature type="transmembrane region" description="Helical" evidence="1">
    <location>
        <begin position="185"/>
        <end position="204"/>
    </location>
</feature>
<evidence type="ECO:0000313" key="3">
    <source>
        <dbReference type="Proteomes" id="UP000192674"/>
    </source>
</evidence>
<reference evidence="2 3" key="1">
    <citation type="submission" date="2017-04" db="EMBL/GenBank/DDBJ databases">
        <authorList>
            <person name="Afonso C.L."/>
            <person name="Miller P.J."/>
            <person name="Scott M.A."/>
            <person name="Spackman E."/>
            <person name="Goraichik I."/>
            <person name="Dimitrov K.M."/>
            <person name="Suarez D.L."/>
            <person name="Swayne D.E."/>
        </authorList>
    </citation>
    <scope>NUCLEOTIDE SEQUENCE [LARGE SCALE GENOMIC DNA]</scope>
    <source>
        <strain evidence="2 3">DSM 43828</strain>
    </source>
</reference>
<dbReference type="Gene3D" id="3.30.530.20">
    <property type="match status" value="1"/>
</dbReference>
<sequence length="209" mass="22105">MQLEHQFTVEAPVDVVWQALLDPERVAPCMPGATLTSVEGTAFAGSVKVKLGPISLLYKGKGEFTETDAETRTVKIKASGKDARSGTASADVTVVLSEKDGQTTGAVTTDLTITGKPAQFGRGMIAEVGGKILDTFAKNLAEVVAPPAKAPEEVAEPPVSEPLRVVPDPQEAEAIDLLHYAGSPALKRVLPLVVVALIVLFLLARRRRK</sequence>
<gene>
    <name evidence="2" type="ORF">SAMN05661093_10364</name>
</gene>
<dbReference type="CDD" id="cd07823">
    <property type="entry name" value="SRPBCC_5"/>
    <property type="match status" value="1"/>
</dbReference>
<proteinExistence type="predicted"/>
<dbReference type="EMBL" id="FWXV01000017">
    <property type="protein sequence ID" value="SMD26777.1"/>
    <property type="molecule type" value="Genomic_DNA"/>
</dbReference>
<keyword evidence="1" id="KW-0472">Membrane</keyword>
<evidence type="ECO:0000256" key="1">
    <source>
        <dbReference type="SAM" id="Phobius"/>
    </source>
</evidence>
<keyword evidence="1" id="KW-1133">Transmembrane helix</keyword>
<accession>A0A1W2FXU0</accession>
<keyword evidence="1" id="KW-0812">Transmembrane</keyword>
<dbReference type="PANTHER" id="PTHR38588:SF1">
    <property type="entry name" value="BLL0334 PROTEIN"/>
    <property type="match status" value="1"/>
</dbReference>
<dbReference type="AlphaFoldDB" id="A0A1W2FXU0"/>
<dbReference type="InterPro" id="IPR023393">
    <property type="entry name" value="START-like_dom_sf"/>
</dbReference>
<dbReference type="Proteomes" id="UP000192674">
    <property type="component" value="Unassembled WGS sequence"/>
</dbReference>
<dbReference type="OrthoDB" id="9808623at2"/>
<name>A0A1W2FXU0_KIBAR</name>
<dbReference type="Pfam" id="PF06240">
    <property type="entry name" value="COXG"/>
    <property type="match status" value="1"/>
</dbReference>
<keyword evidence="3" id="KW-1185">Reference proteome</keyword>
<organism evidence="2 3">
    <name type="scientific">Kibdelosporangium aridum</name>
    <dbReference type="NCBI Taxonomy" id="2030"/>
    <lineage>
        <taxon>Bacteria</taxon>
        <taxon>Bacillati</taxon>
        <taxon>Actinomycetota</taxon>
        <taxon>Actinomycetes</taxon>
        <taxon>Pseudonocardiales</taxon>
        <taxon>Pseudonocardiaceae</taxon>
        <taxon>Kibdelosporangium</taxon>
    </lineage>
</organism>
<dbReference type="PANTHER" id="PTHR38588">
    <property type="entry name" value="BLL0334 PROTEIN"/>
    <property type="match status" value="1"/>
</dbReference>